<proteinExistence type="predicted"/>
<evidence type="ECO:0000256" key="1">
    <source>
        <dbReference type="SAM" id="SignalP"/>
    </source>
</evidence>
<evidence type="ECO:0000313" key="3">
    <source>
        <dbReference type="Proteomes" id="UP000609064"/>
    </source>
</evidence>
<gene>
    <name evidence="2" type="ORF">GCM10011514_55060</name>
</gene>
<comment type="caution">
    <text evidence="2">The sequence shown here is derived from an EMBL/GenBank/DDBJ whole genome shotgun (WGS) entry which is preliminary data.</text>
</comment>
<feature type="chain" id="PRO_5037058455" evidence="1">
    <location>
        <begin position="20"/>
        <end position="71"/>
    </location>
</feature>
<keyword evidence="3" id="KW-1185">Reference proteome</keyword>
<name>A0A917E0C7_9BACT</name>
<dbReference type="Proteomes" id="UP000609064">
    <property type="component" value="Unassembled WGS sequence"/>
</dbReference>
<accession>A0A917E0C7</accession>
<dbReference type="RefSeq" id="WP_188771670.1">
    <property type="nucleotide sequence ID" value="NZ_BMKK01000026.1"/>
</dbReference>
<protein>
    <submittedName>
        <fullName evidence="2">Uncharacterized protein</fullName>
    </submittedName>
</protein>
<feature type="signal peptide" evidence="1">
    <location>
        <begin position="1"/>
        <end position="19"/>
    </location>
</feature>
<organism evidence="2 3">
    <name type="scientific">Emticicia aquatilis</name>
    <dbReference type="NCBI Taxonomy" id="1537369"/>
    <lineage>
        <taxon>Bacteria</taxon>
        <taxon>Pseudomonadati</taxon>
        <taxon>Bacteroidota</taxon>
        <taxon>Cytophagia</taxon>
        <taxon>Cytophagales</taxon>
        <taxon>Leadbetterellaceae</taxon>
        <taxon>Emticicia</taxon>
    </lineage>
</organism>
<dbReference type="AlphaFoldDB" id="A0A917E0C7"/>
<dbReference type="EMBL" id="BMKK01000026">
    <property type="protein sequence ID" value="GGD84058.1"/>
    <property type="molecule type" value="Genomic_DNA"/>
</dbReference>
<keyword evidence="1" id="KW-0732">Signal</keyword>
<reference evidence="2" key="2">
    <citation type="submission" date="2020-09" db="EMBL/GenBank/DDBJ databases">
        <authorList>
            <person name="Sun Q."/>
            <person name="Zhou Y."/>
        </authorList>
    </citation>
    <scope>NUCLEOTIDE SEQUENCE</scope>
    <source>
        <strain evidence="2">CGMCC 1.15958</strain>
    </source>
</reference>
<sequence>MRKALFIFLFILPVTSLFAQQNPEETNCSQTSIQRFSLKENGISKRKKRTNNKSKTIMTNFAEHNFRVFTC</sequence>
<reference evidence="2" key="1">
    <citation type="journal article" date="2014" name="Int. J. Syst. Evol. Microbiol.">
        <title>Complete genome sequence of Corynebacterium casei LMG S-19264T (=DSM 44701T), isolated from a smear-ripened cheese.</title>
        <authorList>
            <consortium name="US DOE Joint Genome Institute (JGI-PGF)"/>
            <person name="Walter F."/>
            <person name="Albersmeier A."/>
            <person name="Kalinowski J."/>
            <person name="Ruckert C."/>
        </authorList>
    </citation>
    <scope>NUCLEOTIDE SEQUENCE</scope>
    <source>
        <strain evidence="2">CGMCC 1.15958</strain>
    </source>
</reference>
<evidence type="ECO:0000313" key="2">
    <source>
        <dbReference type="EMBL" id="GGD84058.1"/>
    </source>
</evidence>